<keyword evidence="2" id="KW-0378">Hydrolase</keyword>
<dbReference type="Proteomes" id="UP000483004">
    <property type="component" value="Unassembled WGS sequence"/>
</dbReference>
<dbReference type="InterPro" id="IPR000073">
    <property type="entry name" value="AB_hydrolase_1"/>
</dbReference>
<dbReference type="OrthoDB" id="63519at2"/>
<dbReference type="RefSeq" id="WP_151542681.1">
    <property type="nucleotide sequence ID" value="NZ_WBMR01000082.1"/>
</dbReference>
<comment type="caution">
    <text evidence="2">The sequence shown here is derived from an EMBL/GenBank/DDBJ whole genome shotgun (WGS) entry which is preliminary data.</text>
</comment>
<dbReference type="GO" id="GO:0016020">
    <property type="term" value="C:membrane"/>
    <property type="evidence" value="ECO:0007669"/>
    <property type="project" value="TreeGrafter"/>
</dbReference>
<dbReference type="PANTHER" id="PTHR43798">
    <property type="entry name" value="MONOACYLGLYCEROL LIPASE"/>
    <property type="match status" value="1"/>
</dbReference>
<dbReference type="PANTHER" id="PTHR43798:SF27">
    <property type="entry name" value="HYDROLASE ALPHA_BETA HYDROLASE FOLD FAMILY"/>
    <property type="match status" value="1"/>
</dbReference>
<protein>
    <submittedName>
        <fullName evidence="2">Alpha/beta hydrolase</fullName>
    </submittedName>
</protein>
<dbReference type="SUPFAM" id="SSF53474">
    <property type="entry name" value="alpha/beta-Hydrolases"/>
    <property type="match status" value="1"/>
</dbReference>
<accession>A0A6L3VXK1</accession>
<evidence type="ECO:0000259" key="1">
    <source>
        <dbReference type="Pfam" id="PF12697"/>
    </source>
</evidence>
<dbReference type="Pfam" id="PF12697">
    <property type="entry name" value="Abhydrolase_6"/>
    <property type="match status" value="1"/>
</dbReference>
<dbReference type="EMBL" id="WBMR01000082">
    <property type="protein sequence ID" value="KAB2376050.1"/>
    <property type="molecule type" value="Genomic_DNA"/>
</dbReference>
<proteinExistence type="predicted"/>
<reference evidence="2 3" key="1">
    <citation type="submission" date="2019-09" db="EMBL/GenBank/DDBJ databases">
        <title>Actinomadura physcomitrii sp. nov., a novel actinomycete isolated from moss [Physcomitrium sphaericum (Ludw) Fuernr].</title>
        <authorList>
            <person name="Liu C."/>
            <person name="Zhuang X."/>
        </authorList>
    </citation>
    <scope>NUCLEOTIDE SEQUENCE [LARGE SCALE GENOMIC DNA]</scope>
    <source>
        <strain evidence="2 3">CYP1-1B</strain>
    </source>
</reference>
<dbReference type="AlphaFoldDB" id="A0A6L3VXK1"/>
<keyword evidence="3" id="KW-1185">Reference proteome</keyword>
<dbReference type="GO" id="GO:0016787">
    <property type="term" value="F:hydrolase activity"/>
    <property type="evidence" value="ECO:0007669"/>
    <property type="project" value="UniProtKB-KW"/>
</dbReference>
<sequence>MERDVHVTVWDETCGAGPRAILVHGSTTWGDDPVFGFAAQRPLAARYRVLAMDRRGHGRSGPSRSPGYTSDYEADAEDIAALLGDGAHLVGHSYGATGAMLAAARHPGSVLSLTLIEPGSYQAAADDPVVAAALRANRESTARMPAGPTPEAYLRAATASVGLPPLEPDPRRLRAAEAAMRERHCWEAPVPVAELAAAPWPKLVISGTWETAPALYRERGGEPLMACARVTAARIGARLLRVPGSGHYAHVDRPDAVNAALDDLWSSPAA</sequence>
<dbReference type="Gene3D" id="3.40.50.1820">
    <property type="entry name" value="alpha/beta hydrolase"/>
    <property type="match status" value="1"/>
</dbReference>
<dbReference type="InterPro" id="IPR050266">
    <property type="entry name" value="AB_hydrolase_sf"/>
</dbReference>
<gene>
    <name evidence="2" type="ORF">F9B16_25630</name>
</gene>
<evidence type="ECO:0000313" key="3">
    <source>
        <dbReference type="Proteomes" id="UP000483004"/>
    </source>
</evidence>
<feature type="domain" description="AB hydrolase-1" evidence="1">
    <location>
        <begin position="21"/>
        <end position="260"/>
    </location>
</feature>
<dbReference type="PRINTS" id="PR00111">
    <property type="entry name" value="ABHYDROLASE"/>
</dbReference>
<name>A0A6L3VXK1_9ACTN</name>
<dbReference type="InterPro" id="IPR029058">
    <property type="entry name" value="AB_hydrolase_fold"/>
</dbReference>
<organism evidence="2 3">
    <name type="scientific">Actinomadura montaniterrae</name>
    <dbReference type="NCBI Taxonomy" id="1803903"/>
    <lineage>
        <taxon>Bacteria</taxon>
        <taxon>Bacillati</taxon>
        <taxon>Actinomycetota</taxon>
        <taxon>Actinomycetes</taxon>
        <taxon>Streptosporangiales</taxon>
        <taxon>Thermomonosporaceae</taxon>
        <taxon>Actinomadura</taxon>
    </lineage>
</organism>
<evidence type="ECO:0000313" key="2">
    <source>
        <dbReference type="EMBL" id="KAB2376050.1"/>
    </source>
</evidence>